<dbReference type="EMBL" id="FNQB01000001">
    <property type="protein sequence ID" value="SDY54610.1"/>
    <property type="molecule type" value="Genomic_DNA"/>
</dbReference>
<proteinExistence type="predicted"/>
<name>A0A1H3KRC3_9ACTN</name>
<evidence type="ECO:0000256" key="1">
    <source>
        <dbReference type="ARBA" id="ARBA00022801"/>
    </source>
</evidence>
<sequence length="312" mass="32315">MLSIDNELIAAVGAIAAAAPPTPPDVGDWKTRRANIDAVYGGLAAAAASDDRVDVVDFTVPSANGHALALRLYKPTNLPHAIVVYVHGGGLIAGSLDGYDPVCRHYASQAGVAVIAVDYRLAPESPFPAAVEDCVVAVEWAIKHAAERAPGARVAVMGDSAGGGLAAAAAVLSRDRGIGPLAAQVLVYPMLDDRTAAADPGVEPLLAWSAADNVTGWQAYLGDKYGTDAVPASASVARADSLRDLPATYLEVGQLDLFCGETVAYAKRLMDDGVAVHLSVRPGAIHGFDYLAPHSRLARSAFADRVAFLKNL</sequence>
<organism evidence="3 4">
    <name type="scientific">Asanoa ishikariensis</name>
    <dbReference type="NCBI Taxonomy" id="137265"/>
    <lineage>
        <taxon>Bacteria</taxon>
        <taxon>Bacillati</taxon>
        <taxon>Actinomycetota</taxon>
        <taxon>Actinomycetes</taxon>
        <taxon>Micromonosporales</taxon>
        <taxon>Micromonosporaceae</taxon>
        <taxon>Asanoa</taxon>
    </lineage>
</organism>
<accession>A0A1H3KRC3</accession>
<dbReference type="STRING" id="137265.SAMN05421684_0289"/>
<dbReference type="GO" id="GO:0016787">
    <property type="term" value="F:hydrolase activity"/>
    <property type="evidence" value="ECO:0007669"/>
    <property type="project" value="UniProtKB-KW"/>
</dbReference>
<dbReference type="PANTHER" id="PTHR48081:SF8">
    <property type="entry name" value="ALPHA_BETA HYDROLASE FOLD-3 DOMAIN-CONTAINING PROTEIN-RELATED"/>
    <property type="match status" value="1"/>
</dbReference>
<dbReference type="InterPro" id="IPR050300">
    <property type="entry name" value="GDXG_lipolytic_enzyme"/>
</dbReference>
<dbReference type="SUPFAM" id="SSF53474">
    <property type="entry name" value="alpha/beta-Hydrolases"/>
    <property type="match status" value="1"/>
</dbReference>
<feature type="domain" description="Alpha/beta hydrolase fold-3" evidence="2">
    <location>
        <begin position="83"/>
        <end position="288"/>
    </location>
</feature>
<dbReference type="InterPro" id="IPR013094">
    <property type="entry name" value="AB_hydrolase_3"/>
</dbReference>
<reference evidence="4" key="1">
    <citation type="submission" date="2016-10" db="EMBL/GenBank/DDBJ databases">
        <authorList>
            <person name="Varghese N."/>
            <person name="Submissions S."/>
        </authorList>
    </citation>
    <scope>NUCLEOTIDE SEQUENCE [LARGE SCALE GENOMIC DNA]</scope>
    <source>
        <strain evidence="4">DSM 44718</strain>
    </source>
</reference>
<dbReference type="RefSeq" id="WP_176984726.1">
    <property type="nucleotide sequence ID" value="NZ_BOND01000031.1"/>
</dbReference>
<protein>
    <submittedName>
        <fullName evidence="3">Acetyl esterase/lipase</fullName>
    </submittedName>
</protein>
<keyword evidence="4" id="KW-1185">Reference proteome</keyword>
<dbReference type="Pfam" id="PF07859">
    <property type="entry name" value="Abhydrolase_3"/>
    <property type="match status" value="1"/>
</dbReference>
<dbReference type="InterPro" id="IPR029058">
    <property type="entry name" value="AB_hydrolase_fold"/>
</dbReference>
<keyword evidence="1" id="KW-0378">Hydrolase</keyword>
<dbReference type="PANTHER" id="PTHR48081">
    <property type="entry name" value="AB HYDROLASE SUPERFAMILY PROTEIN C4A8.06C"/>
    <property type="match status" value="1"/>
</dbReference>
<evidence type="ECO:0000259" key="2">
    <source>
        <dbReference type="Pfam" id="PF07859"/>
    </source>
</evidence>
<evidence type="ECO:0000313" key="4">
    <source>
        <dbReference type="Proteomes" id="UP000199632"/>
    </source>
</evidence>
<evidence type="ECO:0000313" key="3">
    <source>
        <dbReference type="EMBL" id="SDY54610.1"/>
    </source>
</evidence>
<dbReference type="Proteomes" id="UP000199632">
    <property type="component" value="Unassembled WGS sequence"/>
</dbReference>
<gene>
    <name evidence="3" type="ORF">SAMN05421684_0289</name>
</gene>
<dbReference type="AlphaFoldDB" id="A0A1H3KRC3"/>
<dbReference type="Gene3D" id="3.40.50.1820">
    <property type="entry name" value="alpha/beta hydrolase"/>
    <property type="match status" value="1"/>
</dbReference>